<evidence type="ECO:0000256" key="3">
    <source>
        <dbReference type="PROSITE-ProRule" id="PRU00289"/>
    </source>
</evidence>
<dbReference type="InterPro" id="IPR027417">
    <property type="entry name" value="P-loop_NTPase"/>
</dbReference>
<dbReference type="PANTHER" id="PTHR22683:SF41">
    <property type="entry name" value="DNA TRANSLOCASE FTSK"/>
    <property type="match status" value="1"/>
</dbReference>
<protein>
    <recommendedName>
        <fullName evidence="5">FtsK domain-containing protein</fullName>
    </recommendedName>
</protein>
<organism evidence="6 7">
    <name type="scientific">Mycolicibacterium gadium</name>
    <name type="common">Mycobacterium gadium</name>
    <dbReference type="NCBI Taxonomy" id="1794"/>
    <lineage>
        <taxon>Bacteria</taxon>
        <taxon>Bacillati</taxon>
        <taxon>Actinomycetota</taxon>
        <taxon>Actinomycetes</taxon>
        <taxon>Mycobacteriales</taxon>
        <taxon>Mycobacteriaceae</taxon>
        <taxon>Mycolicibacterium</taxon>
    </lineage>
</organism>
<dbReference type="GO" id="GO:0003677">
    <property type="term" value="F:DNA binding"/>
    <property type="evidence" value="ECO:0007669"/>
    <property type="project" value="InterPro"/>
</dbReference>
<dbReference type="EMBL" id="AP022608">
    <property type="protein sequence ID" value="BBZ19016.1"/>
    <property type="molecule type" value="Genomic_DNA"/>
</dbReference>
<evidence type="ECO:0000259" key="5">
    <source>
        <dbReference type="PROSITE" id="PS50901"/>
    </source>
</evidence>
<evidence type="ECO:0000256" key="2">
    <source>
        <dbReference type="ARBA" id="ARBA00022840"/>
    </source>
</evidence>
<evidence type="ECO:0000256" key="4">
    <source>
        <dbReference type="SAM" id="MobiDB-lite"/>
    </source>
</evidence>
<accession>A0A7I7WMW9</accession>
<dbReference type="GO" id="GO:0005524">
    <property type="term" value="F:ATP binding"/>
    <property type="evidence" value="ECO:0007669"/>
    <property type="project" value="UniProtKB-UniRule"/>
</dbReference>
<dbReference type="PANTHER" id="PTHR22683">
    <property type="entry name" value="SPORULATION PROTEIN RELATED"/>
    <property type="match status" value="1"/>
</dbReference>
<name>A0A7I7WMW9_MYCGU</name>
<feature type="binding site" evidence="3">
    <location>
        <begin position="61"/>
        <end position="68"/>
    </location>
    <ligand>
        <name>ATP</name>
        <dbReference type="ChEBI" id="CHEBI:30616"/>
    </ligand>
</feature>
<dbReference type="AlphaFoldDB" id="A0A7I7WMW9"/>
<sequence length="346" mass="37010">MAEPRAGVFELALRVRDPLSAPILLTAPQIARDWDIPLGVDEHGGAVAGSCRNVSGVVVGGVPGGGKSAWLAFALGSLAHREDVQWLLIDGKQGYDLDGLAARAYRYVSGDEAGDLEVVRDSLQDIQTLMRERLRNAPELYGHANLWSAGPSRLHPVVVVVIDECQAYLDARSHPTKDAKAVGAEIDSLVRDLVKRGRSAGIVVVLSTQRPTADSIPTSTRDNCALRVCFSVRTREAATSVLGEFSTESEISPIGAPTGVGVSSIDGEQIRFRSPFVPDNMLRQHIQALRGLVANPLELLADALMESVRRDAESGADSCSLDIQCSDASRRMPAREPGLERGDSAS</sequence>
<evidence type="ECO:0000256" key="1">
    <source>
        <dbReference type="ARBA" id="ARBA00022741"/>
    </source>
</evidence>
<dbReference type="InterPro" id="IPR050206">
    <property type="entry name" value="FtsK/SpoIIIE/SftA"/>
</dbReference>
<dbReference type="PROSITE" id="PS50901">
    <property type="entry name" value="FTSK"/>
    <property type="match status" value="1"/>
</dbReference>
<evidence type="ECO:0000313" key="7">
    <source>
        <dbReference type="Proteomes" id="UP000466187"/>
    </source>
</evidence>
<dbReference type="SUPFAM" id="SSF52540">
    <property type="entry name" value="P-loop containing nucleoside triphosphate hydrolases"/>
    <property type="match status" value="1"/>
</dbReference>
<proteinExistence type="predicted"/>
<dbReference type="Proteomes" id="UP000466187">
    <property type="component" value="Chromosome"/>
</dbReference>
<dbReference type="Gene3D" id="3.40.50.300">
    <property type="entry name" value="P-loop containing nucleotide triphosphate hydrolases"/>
    <property type="match status" value="1"/>
</dbReference>
<feature type="domain" description="FtsK" evidence="5">
    <location>
        <begin position="44"/>
        <end position="239"/>
    </location>
</feature>
<dbReference type="KEGG" id="mgad:MGAD_33510"/>
<gene>
    <name evidence="6" type="ORF">MGAD_33510</name>
</gene>
<evidence type="ECO:0000313" key="6">
    <source>
        <dbReference type="EMBL" id="BBZ19016.1"/>
    </source>
</evidence>
<feature type="region of interest" description="Disordered" evidence="4">
    <location>
        <begin position="326"/>
        <end position="346"/>
    </location>
</feature>
<reference evidence="6 7" key="1">
    <citation type="journal article" date="2019" name="Emerg. Microbes Infect.">
        <title>Comprehensive subspecies identification of 175 nontuberculous mycobacteria species based on 7547 genomic profiles.</title>
        <authorList>
            <person name="Matsumoto Y."/>
            <person name="Kinjo T."/>
            <person name="Motooka D."/>
            <person name="Nabeya D."/>
            <person name="Jung N."/>
            <person name="Uechi K."/>
            <person name="Horii T."/>
            <person name="Iida T."/>
            <person name="Fujita J."/>
            <person name="Nakamura S."/>
        </authorList>
    </citation>
    <scope>NUCLEOTIDE SEQUENCE [LARGE SCALE GENOMIC DNA]</scope>
    <source>
        <strain evidence="6 7">JCM 12688</strain>
    </source>
</reference>
<keyword evidence="2 3" id="KW-0067">ATP-binding</keyword>
<dbReference type="InterPro" id="IPR002543">
    <property type="entry name" value="FtsK_dom"/>
</dbReference>
<keyword evidence="1 3" id="KW-0547">Nucleotide-binding</keyword>
<feature type="compositionally biased region" description="Basic and acidic residues" evidence="4">
    <location>
        <begin position="328"/>
        <end position="346"/>
    </location>
</feature>